<evidence type="ECO:0000313" key="2">
    <source>
        <dbReference type="Proteomes" id="UP000289738"/>
    </source>
</evidence>
<protein>
    <submittedName>
        <fullName evidence="1">Uncharacterized protein</fullName>
    </submittedName>
</protein>
<name>A0A445DG87_ARAHY</name>
<dbReference type="PANTHER" id="PTHR47718:SF13">
    <property type="entry name" value="OS09G0290500 PROTEIN"/>
    <property type="match status" value="1"/>
</dbReference>
<keyword evidence="2" id="KW-1185">Reference proteome</keyword>
<sequence>MQKAIEMCMTTTIHRCCNWNIMKKIPNKLNGYKQHEEIEQGMSYVVWNLFTKDEFDRNWEDFATKYGLGGNKWLSGN</sequence>
<dbReference type="EMBL" id="SDMP01000004">
    <property type="protein sequence ID" value="RYR62132.1"/>
    <property type="molecule type" value="Genomic_DNA"/>
</dbReference>
<organism evidence="1 2">
    <name type="scientific">Arachis hypogaea</name>
    <name type="common">Peanut</name>
    <dbReference type="NCBI Taxonomy" id="3818"/>
    <lineage>
        <taxon>Eukaryota</taxon>
        <taxon>Viridiplantae</taxon>
        <taxon>Streptophyta</taxon>
        <taxon>Embryophyta</taxon>
        <taxon>Tracheophyta</taxon>
        <taxon>Spermatophyta</taxon>
        <taxon>Magnoliopsida</taxon>
        <taxon>eudicotyledons</taxon>
        <taxon>Gunneridae</taxon>
        <taxon>Pentapetalae</taxon>
        <taxon>rosids</taxon>
        <taxon>fabids</taxon>
        <taxon>Fabales</taxon>
        <taxon>Fabaceae</taxon>
        <taxon>Papilionoideae</taxon>
        <taxon>50 kb inversion clade</taxon>
        <taxon>dalbergioids sensu lato</taxon>
        <taxon>Dalbergieae</taxon>
        <taxon>Pterocarpus clade</taxon>
        <taxon>Arachis</taxon>
    </lineage>
</organism>
<reference evidence="1 2" key="1">
    <citation type="submission" date="2019-01" db="EMBL/GenBank/DDBJ databases">
        <title>Sequencing of cultivated peanut Arachis hypogaea provides insights into genome evolution and oil improvement.</title>
        <authorList>
            <person name="Chen X."/>
        </authorList>
    </citation>
    <scope>NUCLEOTIDE SEQUENCE [LARGE SCALE GENOMIC DNA]</scope>
    <source>
        <strain evidence="2">cv. Fuhuasheng</strain>
        <tissue evidence="1">Leaves</tissue>
    </source>
</reference>
<gene>
    <name evidence="1" type="ORF">Ahy_A04g019497</name>
</gene>
<dbReference type="Proteomes" id="UP000289738">
    <property type="component" value="Chromosome A04"/>
</dbReference>
<evidence type="ECO:0000313" key="1">
    <source>
        <dbReference type="EMBL" id="RYR62132.1"/>
    </source>
</evidence>
<comment type="caution">
    <text evidence="1">The sequence shown here is derived from an EMBL/GenBank/DDBJ whole genome shotgun (WGS) entry which is preliminary data.</text>
</comment>
<dbReference type="AlphaFoldDB" id="A0A445DG87"/>
<accession>A0A445DG87</accession>
<proteinExistence type="predicted"/>
<dbReference type="PANTHER" id="PTHR47718">
    <property type="entry name" value="OS01G0519700 PROTEIN"/>
    <property type="match status" value="1"/>
</dbReference>